<evidence type="ECO:0000313" key="2">
    <source>
        <dbReference type="EMBL" id="QHU00277.1"/>
    </source>
</evidence>
<name>A0A6C0J6M7_9ZZZZ</name>
<sequence length="732" mass="87999">MGCEKLITFFSKNLGDNVIKKYYLNDNNKGFFLAKHIIFDINFIIYICINIIENDMNEILKILCGLNYNPKHIIKKKIKETLNKQYLKNTNIYNLLNNFTKYENLYDNFLNLLNNDEMIIILYNCIFNYLINVINKTHIIDVIKTINIFFDGIPTYAKIIEQRKRRTKNYLESVEKKKLYKVYFDNIEDNIICDNEYYYEYLLWVKNNYSFNKSLGPNSKIIINLSNFLKNKLKKHYSNKYIYINNSQINGEADIKIFKYLGKKKKYTDIYIHTCDTDFINLIILFQIQNDSKNIFLLKYSLSQLNLFDVISAKDIIKEIKKKYKYINNISENINISIIYDFLFIILLFGNDVLPKSLYLSTEINFKILFESHYELQKKNLFIININNSCIIDFNNLKLFLQIIKKKNTFTIILLNKNFKLPYNFILLCTNKLNYSIDDIINQLLIPYLSYQGSINLNLESNDIRYVFYNKYKIKLNPLDKLNKNIKEDLLNYLSYMFDYLDIQNYGLSKLEKNLIIDDNSYQLLYNNLKINIYNNKTQFSDIYLDNQYINLTTVNKFYNNIYKKIDNSLINKYFNILILQSYILFDNFEHYSFDSLHNYPYIIAPSIKQLINYMDMNDMNELQENIFTELNKKKGAPFYFNEMSHNLLITPYLQKTNYIDKATDYKYIHNLLNILSYCIDGIWLDIDNIDDFKLKDIDPIEYLDYYYKFVDFFASEYCNLFYYDCNKIIKI</sequence>
<feature type="domain" description="Xrn1 N-terminal" evidence="1">
    <location>
        <begin position="89"/>
        <end position="287"/>
    </location>
</feature>
<accession>A0A6C0J6M7</accession>
<organism evidence="2">
    <name type="scientific">viral metagenome</name>
    <dbReference type="NCBI Taxonomy" id="1070528"/>
    <lineage>
        <taxon>unclassified sequences</taxon>
        <taxon>metagenomes</taxon>
        <taxon>organismal metagenomes</taxon>
    </lineage>
</organism>
<dbReference type="AlphaFoldDB" id="A0A6C0J6M7"/>
<dbReference type="GO" id="GO:0003676">
    <property type="term" value="F:nucleic acid binding"/>
    <property type="evidence" value="ECO:0007669"/>
    <property type="project" value="InterPro"/>
</dbReference>
<dbReference type="Pfam" id="PF03159">
    <property type="entry name" value="XRN_N"/>
    <property type="match status" value="1"/>
</dbReference>
<dbReference type="InterPro" id="IPR004859">
    <property type="entry name" value="Xrn1_N"/>
</dbReference>
<reference evidence="2" key="1">
    <citation type="journal article" date="2020" name="Nature">
        <title>Giant virus diversity and host interactions through global metagenomics.</title>
        <authorList>
            <person name="Schulz F."/>
            <person name="Roux S."/>
            <person name="Paez-Espino D."/>
            <person name="Jungbluth S."/>
            <person name="Walsh D.A."/>
            <person name="Denef V.J."/>
            <person name="McMahon K.D."/>
            <person name="Konstantinidis K.T."/>
            <person name="Eloe-Fadrosh E.A."/>
            <person name="Kyrpides N.C."/>
            <person name="Woyke T."/>
        </authorList>
    </citation>
    <scope>NUCLEOTIDE SEQUENCE</scope>
    <source>
        <strain evidence="2">GVMAG-M-3300025860-12</strain>
    </source>
</reference>
<evidence type="ECO:0000259" key="1">
    <source>
        <dbReference type="Pfam" id="PF03159"/>
    </source>
</evidence>
<dbReference type="GO" id="GO:0004527">
    <property type="term" value="F:exonuclease activity"/>
    <property type="evidence" value="ECO:0007669"/>
    <property type="project" value="InterPro"/>
</dbReference>
<protein>
    <recommendedName>
        <fullName evidence="1">Xrn1 N-terminal domain-containing protein</fullName>
    </recommendedName>
</protein>
<proteinExistence type="predicted"/>
<dbReference type="EMBL" id="MN740325">
    <property type="protein sequence ID" value="QHU00277.1"/>
    <property type="molecule type" value="Genomic_DNA"/>
</dbReference>